<proteinExistence type="predicted"/>
<keyword evidence="2" id="KW-1185">Reference proteome</keyword>
<dbReference type="InterPro" id="IPR056209">
    <property type="entry name" value="SU10_adaptor"/>
</dbReference>
<sequence length="111" mass="12735">MSPEDNYGWASGIWAIVSDRMYIKGIPSEQEIFMTYYQDIPEIHKSQQTNPLLDLMPDVFLYLAVAEGWKFLMEFEKSQQWEISAAKRMAAVKNQVESAEFAGSPLVIKPL</sequence>
<accession>A0A2H5BQ67</accession>
<evidence type="ECO:0000313" key="1">
    <source>
        <dbReference type="EMBL" id="AUG88480.1"/>
    </source>
</evidence>
<gene>
    <name evidence="1" type="ORF">VPR_116</name>
</gene>
<dbReference type="EMBL" id="MG603697">
    <property type="protein sequence ID" value="AUG88480.1"/>
    <property type="molecule type" value="Genomic_DNA"/>
</dbReference>
<dbReference type="Proteomes" id="UP000240283">
    <property type="component" value="Segment"/>
</dbReference>
<evidence type="ECO:0000313" key="2">
    <source>
        <dbReference type="Proteomes" id="UP000240283"/>
    </source>
</evidence>
<organism evidence="1 2">
    <name type="scientific">Vibrio phage Vp_R1</name>
    <dbReference type="NCBI Taxonomy" id="2059867"/>
    <lineage>
        <taxon>Viruses</taxon>
        <taxon>Duplodnaviria</taxon>
        <taxon>Heunggongvirae</taxon>
        <taxon>Uroviricota</taxon>
        <taxon>Caudoviricetes</taxon>
        <taxon>Grimontviridae</taxon>
        <taxon>Dalianvirus</taxon>
        <taxon>Dalianvirus R1</taxon>
    </lineage>
</organism>
<reference evidence="1 2" key="1">
    <citation type="submission" date="2017-12" db="EMBL/GenBank/DDBJ databases">
        <title>Genomic analysis of a novel phage Vp_R1 lytic to Vibrio parahaemolyticus.</title>
        <authorList>
            <person name="Ren H."/>
            <person name="Li Z."/>
        </authorList>
    </citation>
    <scope>NUCLEOTIDE SEQUENCE [LARGE SCALE GENOMIC DNA]</scope>
</reference>
<name>A0A2H5BQ67_9CAUD</name>
<protein>
    <submittedName>
        <fullName evidence="1">Uncharacterized protein</fullName>
    </submittedName>
</protein>
<dbReference type="Pfam" id="PF24175">
    <property type="entry name" value="SU10_adaptor"/>
    <property type="match status" value="1"/>
</dbReference>